<name>A0A6J4K0Y9_9BACT</name>
<gene>
    <name evidence="2" type="ORF">AVDCRST_MAG11-249</name>
</gene>
<evidence type="ECO:0000313" key="2">
    <source>
        <dbReference type="EMBL" id="CAA9292892.1"/>
    </source>
</evidence>
<feature type="compositionally biased region" description="Basic and acidic residues" evidence="1">
    <location>
        <begin position="74"/>
        <end position="96"/>
    </location>
</feature>
<dbReference type="AlphaFoldDB" id="A0A6J4K0Y9"/>
<feature type="non-terminal residue" evidence="2">
    <location>
        <position position="125"/>
    </location>
</feature>
<reference evidence="2" key="1">
    <citation type="submission" date="2020-02" db="EMBL/GenBank/DDBJ databases">
        <authorList>
            <person name="Meier V. D."/>
        </authorList>
    </citation>
    <scope>NUCLEOTIDE SEQUENCE</scope>
    <source>
        <strain evidence="2">AVDCRST_MAG11</strain>
    </source>
</reference>
<feature type="region of interest" description="Disordered" evidence="1">
    <location>
        <begin position="34"/>
        <end position="115"/>
    </location>
</feature>
<feature type="non-terminal residue" evidence="2">
    <location>
        <position position="1"/>
    </location>
</feature>
<sequence>DAVELRVDLAARHPDDRALEVHVLASGEVGVEAGGDLQQRARPTREGALAARGAQDAGEQLEDGRLPRPVGPDDAQRLAGAHDERDVLQRPEATRRELRRRARPPCGPPRHGRDQVAQAVVHLAV</sequence>
<dbReference type="EMBL" id="CADCTU010000060">
    <property type="protein sequence ID" value="CAA9292892.1"/>
    <property type="molecule type" value="Genomic_DNA"/>
</dbReference>
<accession>A0A6J4K0Y9</accession>
<evidence type="ECO:0000256" key="1">
    <source>
        <dbReference type="SAM" id="MobiDB-lite"/>
    </source>
</evidence>
<proteinExistence type="predicted"/>
<protein>
    <submittedName>
        <fullName evidence="2">Uncharacterized protein</fullName>
    </submittedName>
</protein>
<organism evidence="2">
    <name type="scientific">uncultured Gemmatimonadaceae bacterium</name>
    <dbReference type="NCBI Taxonomy" id="246130"/>
    <lineage>
        <taxon>Bacteria</taxon>
        <taxon>Pseudomonadati</taxon>
        <taxon>Gemmatimonadota</taxon>
        <taxon>Gemmatimonadia</taxon>
        <taxon>Gemmatimonadales</taxon>
        <taxon>Gemmatimonadaceae</taxon>
        <taxon>environmental samples</taxon>
    </lineage>
</organism>